<name>A0A5C3KED6_COPMA</name>
<dbReference type="Proteomes" id="UP000307440">
    <property type="component" value="Unassembled WGS sequence"/>
</dbReference>
<evidence type="ECO:0000313" key="7">
    <source>
        <dbReference type="EMBL" id="TFK18023.1"/>
    </source>
</evidence>
<evidence type="ECO:0000256" key="4">
    <source>
        <dbReference type="PROSITE-ProRule" id="PRU00134"/>
    </source>
</evidence>
<accession>A0A5C3KED6</accession>
<dbReference type="Gene3D" id="6.10.140.2220">
    <property type="match status" value="1"/>
</dbReference>
<proteinExistence type="predicted"/>
<evidence type="ECO:0000256" key="5">
    <source>
        <dbReference type="SAM" id="MobiDB-lite"/>
    </source>
</evidence>
<protein>
    <recommendedName>
        <fullName evidence="6">MYND-type domain-containing protein</fullName>
    </recommendedName>
</protein>
<keyword evidence="3" id="KW-0862">Zinc</keyword>
<evidence type="ECO:0000256" key="3">
    <source>
        <dbReference type="ARBA" id="ARBA00022833"/>
    </source>
</evidence>
<feature type="region of interest" description="Disordered" evidence="5">
    <location>
        <begin position="448"/>
        <end position="470"/>
    </location>
</feature>
<reference evidence="7 8" key="1">
    <citation type="journal article" date="2019" name="Nat. Ecol. Evol.">
        <title>Megaphylogeny resolves global patterns of mushroom evolution.</title>
        <authorList>
            <person name="Varga T."/>
            <person name="Krizsan K."/>
            <person name="Foldi C."/>
            <person name="Dima B."/>
            <person name="Sanchez-Garcia M."/>
            <person name="Sanchez-Ramirez S."/>
            <person name="Szollosi G.J."/>
            <person name="Szarkandi J.G."/>
            <person name="Papp V."/>
            <person name="Albert L."/>
            <person name="Andreopoulos W."/>
            <person name="Angelini C."/>
            <person name="Antonin V."/>
            <person name="Barry K.W."/>
            <person name="Bougher N.L."/>
            <person name="Buchanan P."/>
            <person name="Buyck B."/>
            <person name="Bense V."/>
            <person name="Catcheside P."/>
            <person name="Chovatia M."/>
            <person name="Cooper J."/>
            <person name="Damon W."/>
            <person name="Desjardin D."/>
            <person name="Finy P."/>
            <person name="Geml J."/>
            <person name="Haridas S."/>
            <person name="Hughes K."/>
            <person name="Justo A."/>
            <person name="Karasinski D."/>
            <person name="Kautmanova I."/>
            <person name="Kiss B."/>
            <person name="Kocsube S."/>
            <person name="Kotiranta H."/>
            <person name="LaButti K.M."/>
            <person name="Lechner B.E."/>
            <person name="Liimatainen K."/>
            <person name="Lipzen A."/>
            <person name="Lukacs Z."/>
            <person name="Mihaltcheva S."/>
            <person name="Morgado L.N."/>
            <person name="Niskanen T."/>
            <person name="Noordeloos M.E."/>
            <person name="Ohm R.A."/>
            <person name="Ortiz-Santana B."/>
            <person name="Ovrebo C."/>
            <person name="Racz N."/>
            <person name="Riley R."/>
            <person name="Savchenko A."/>
            <person name="Shiryaev A."/>
            <person name="Soop K."/>
            <person name="Spirin V."/>
            <person name="Szebenyi C."/>
            <person name="Tomsovsky M."/>
            <person name="Tulloss R.E."/>
            <person name="Uehling J."/>
            <person name="Grigoriev I.V."/>
            <person name="Vagvolgyi C."/>
            <person name="Papp T."/>
            <person name="Martin F.M."/>
            <person name="Miettinen O."/>
            <person name="Hibbett D.S."/>
            <person name="Nagy L.G."/>
        </authorList>
    </citation>
    <scope>NUCLEOTIDE SEQUENCE [LARGE SCALE GENOMIC DNA]</scope>
    <source>
        <strain evidence="7 8">CBS 121175</strain>
    </source>
</reference>
<evidence type="ECO:0000256" key="1">
    <source>
        <dbReference type="ARBA" id="ARBA00022723"/>
    </source>
</evidence>
<dbReference type="InterPro" id="IPR002893">
    <property type="entry name" value="Znf_MYND"/>
</dbReference>
<dbReference type="GO" id="GO:0008270">
    <property type="term" value="F:zinc ion binding"/>
    <property type="evidence" value="ECO:0007669"/>
    <property type="project" value="UniProtKB-KW"/>
</dbReference>
<dbReference type="PROSITE" id="PS50865">
    <property type="entry name" value="ZF_MYND_2"/>
    <property type="match status" value="1"/>
</dbReference>
<dbReference type="EMBL" id="ML210440">
    <property type="protein sequence ID" value="TFK18023.1"/>
    <property type="molecule type" value="Genomic_DNA"/>
</dbReference>
<keyword evidence="8" id="KW-1185">Reference proteome</keyword>
<dbReference type="PROSITE" id="PS01360">
    <property type="entry name" value="ZF_MYND_1"/>
    <property type="match status" value="1"/>
</dbReference>
<evidence type="ECO:0000259" key="6">
    <source>
        <dbReference type="PROSITE" id="PS50865"/>
    </source>
</evidence>
<dbReference type="AlphaFoldDB" id="A0A5C3KED6"/>
<dbReference type="OrthoDB" id="341421at2759"/>
<keyword evidence="1" id="KW-0479">Metal-binding</keyword>
<organism evidence="7 8">
    <name type="scientific">Coprinopsis marcescibilis</name>
    <name type="common">Agaric fungus</name>
    <name type="synonym">Psathyrella marcescibilis</name>
    <dbReference type="NCBI Taxonomy" id="230819"/>
    <lineage>
        <taxon>Eukaryota</taxon>
        <taxon>Fungi</taxon>
        <taxon>Dikarya</taxon>
        <taxon>Basidiomycota</taxon>
        <taxon>Agaricomycotina</taxon>
        <taxon>Agaricomycetes</taxon>
        <taxon>Agaricomycetidae</taxon>
        <taxon>Agaricales</taxon>
        <taxon>Agaricineae</taxon>
        <taxon>Psathyrellaceae</taxon>
        <taxon>Coprinopsis</taxon>
    </lineage>
</organism>
<keyword evidence="2 4" id="KW-0863">Zinc-finger</keyword>
<dbReference type="SUPFAM" id="SSF144232">
    <property type="entry name" value="HIT/MYND zinc finger-like"/>
    <property type="match status" value="1"/>
</dbReference>
<feature type="domain" description="MYND-type" evidence="6">
    <location>
        <begin position="33"/>
        <end position="70"/>
    </location>
</feature>
<evidence type="ECO:0000313" key="8">
    <source>
        <dbReference type="Proteomes" id="UP000307440"/>
    </source>
</evidence>
<evidence type="ECO:0000256" key="2">
    <source>
        <dbReference type="ARBA" id="ARBA00022771"/>
    </source>
</evidence>
<sequence length="470" mass="53440">MATSLPPRKGELDSIDPDEIRTVHLPLQKLDKCAICSKKEGLRLCSACGEKVYCSPECQKGDWKQHKPECGKTDRICIQSFYPLLALLMEASRLHPERPRHPAQMHKIVNSPNPSNSCVCKFPDGTSANLILLGDPCSEELFMLNPAQWWPTAETPRIRNKLAQRFVAENYLLPAVVAVSFALLAEIYTTTADANGNRRIRLQYKSSPIADFGIARGSVDVKSQDRFAYYNVADESFMFGQDPNDHYWIYFTTIRGEEILLECGMFVFNMCLMVTNLGPYLKHGLPPITTVPAHLVAREHRQVSVRLHYEKERFSVLRDPELQEAVRYSRRFIPSAHTAKICRFMEKVAGRPHTSIEKKLVMLWAIDDCEVMSMNLVSREYLNFPATPVIGVFEDPGEMDDPPQENEAWHKYVMGWSKKYKRGQITTEQLHAAFRAWSDASHEVRMQMSARGATKSNKKNKQGGGSRGKI</sequence>
<gene>
    <name evidence="7" type="ORF">FA15DRAFT_649933</name>
</gene>
<dbReference type="Pfam" id="PF01753">
    <property type="entry name" value="zf-MYND"/>
    <property type="match status" value="1"/>
</dbReference>